<dbReference type="Gene3D" id="3.30.70.1230">
    <property type="entry name" value="Nucleotide cyclase"/>
    <property type="match status" value="1"/>
</dbReference>
<evidence type="ECO:0000313" key="5">
    <source>
        <dbReference type="EMBL" id="SDT12205.1"/>
    </source>
</evidence>
<keyword evidence="3" id="KW-0812">Transmembrane</keyword>
<sequence>MTDRTASTVPARHVRCATLAGVSAATLVAVALGVLLVASGAGLVVLAARVRQLRERVAELEEREAGVVVEEARSPRAVQAAGLAVRTAVQTVSRVREHGVRGMLLSSIEEFTGWALEARSEIIRVADEDGNVTVFFSDIEGSTALNSEVGDQVWVEVLEAHDRVLEQVVDRHHGHVVKSNGDGHMVVFSSPTLALSAALELQERLSHPRPRALRQHPVKVRIGLHTGTAVERGGDWFGRNVAKAARVASLAEGGEVLVSTELAARLREQVGESADWTLRPTETVTLKGLPGEHTLWLVEAR</sequence>
<protein>
    <submittedName>
        <fullName evidence="5">Adenylate cyclase, class 3</fullName>
    </submittedName>
</protein>
<reference evidence="6" key="1">
    <citation type="submission" date="2016-10" db="EMBL/GenBank/DDBJ databases">
        <authorList>
            <person name="Varghese N."/>
            <person name="Submissions S."/>
        </authorList>
    </citation>
    <scope>NUCLEOTIDE SEQUENCE [LARGE SCALE GENOMIC DNA]</scope>
    <source>
        <strain evidence="6">DSM 22127</strain>
    </source>
</reference>
<evidence type="ECO:0000256" key="1">
    <source>
        <dbReference type="ARBA" id="ARBA00005381"/>
    </source>
</evidence>
<dbReference type="PROSITE" id="PS50125">
    <property type="entry name" value="GUANYLATE_CYCLASE_2"/>
    <property type="match status" value="1"/>
</dbReference>
<gene>
    <name evidence="5" type="ORF">SAMN04488570_3586</name>
</gene>
<dbReference type="Proteomes" id="UP000198859">
    <property type="component" value="Chromosome I"/>
</dbReference>
<keyword evidence="3" id="KW-1133">Transmembrane helix</keyword>
<dbReference type="InterPro" id="IPR050697">
    <property type="entry name" value="Adenylyl/Guanylyl_Cyclase_3/4"/>
</dbReference>
<keyword evidence="3" id="KW-0472">Membrane</keyword>
<dbReference type="InterPro" id="IPR001054">
    <property type="entry name" value="A/G_cyclase"/>
</dbReference>
<name>A0A1H1XSK3_9ACTN</name>
<feature type="coiled-coil region" evidence="2">
    <location>
        <begin position="43"/>
        <end position="70"/>
    </location>
</feature>
<evidence type="ECO:0000259" key="4">
    <source>
        <dbReference type="PROSITE" id="PS50125"/>
    </source>
</evidence>
<comment type="similarity">
    <text evidence="1">Belongs to the adenylyl cyclase class-3 family.</text>
</comment>
<dbReference type="PANTHER" id="PTHR43081:SF1">
    <property type="entry name" value="ADENYLATE CYCLASE, TERMINAL-DIFFERENTIATION SPECIFIC"/>
    <property type="match status" value="1"/>
</dbReference>
<dbReference type="SMART" id="SM00044">
    <property type="entry name" value="CYCc"/>
    <property type="match status" value="1"/>
</dbReference>
<evidence type="ECO:0000256" key="3">
    <source>
        <dbReference type="SAM" id="Phobius"/>
    </source>
</evidence>
<dbReference type="GO" id="GO:0035556">
    <property type="term" value="P:intracellular signal transduction"/>
    <property type="evidence" value="ECO:0007669"/>
    <property type="project" value="InterPro"/>
</dbReference>
<keyword evidence="2" id="KW-0175">Coiled coil</keyword>
<dbReference type="STRING" id="642780.SAMN04488570_3586"/>
<dbReference type="SUPFAM" id="SSF55073">
    <property type="entry name" value="Nucleotide cyclase"/>
    <property type="match status" value="1"/>
</dbReference>
<dbReference type="AlphaFoldDB" id="A0A1H1XSK3"/>
<keyword evidence="6" id="KW-1185">Reference proteome</keyword>
<dbReference type="Pfam" id="PF00211">
    <property type="entry name" value="Guanylate_cyc"/>
    <property type="match status" value="1"/>
</dbReference>
<feature type="transmembrane region" description="Helical" evidence="3">
    <location>
        <begin position="20"/>
        <end position="46"/>
    </location>
</feature>
<accession>A0A1H1XSK3</accession>
<dbReference type="InterPro" id="IPR029787">
    <property type="entry name" value="Nucleotide_cyclase"/>
</dbReference>
<evidence type="ECO:0000313" key="6">
    <source>
        <dbReference type="Proteomes" id="UP000198859"/>
    </source>
</evidence>
<dbReference type="PANTHER" id="PTHR43081">
    <property type="entry name" value="ADENYLATE CYCLASE, TERMINAL-DIFFERENTIATION SPECIFIC-RELATED"/>
    <property type="match status" value="1"/>
</dbReference>
<evidence type="ECO:0000256" key="2">
    <source>
        <dbReference type="SAM" id="Coils"/>
    </source>
</evidence>
<dbReference type="CDD" id="cd07302">
    <property type="entry name" value="CHD"/>
    <property type="match status" value="1"/>
</dbReference>
<feature type="domain" description="Guanylate cyclase" evidence="4">
    <location>
        <begin position="133"/>
        <end position="248"/>
    </location>
</feature>
<dbReference type="EMBL" id="LT629757">
    <property type="protein sequence ID" value="SDT12205.1"/>
    <property type="molecule type" value="Genomic_DNA"/>
</dbReference>
<dbReference type="GO" id="GO:0009190">
    <property type="term" value="P:cyclic nucleotide biosynthetic process"/>
    <property type="evidence" value="ECO:0007669"/>
    <property type="project" value="InterPro"/>
</dbReference>
<proteinExistence type="inferred from homology"/>
<organism evidence="5 6">
    <name type="scientific">Nocardioides scoriae</name>
    <dbReference type="NCBI Taxonomy" id="642780"/>
    <lineage>
        <taxon>Bacteria</taxon>
        <taxon>Bacillati</taxon>
        <taxon>Actinomycetota</taxon>
        <taxon>Actinomycetes</taxon>
        <taxon>Propionibacteriales</taxon>
        <taxon>Nocardioidaceae</taxon>
        <taxon>Nocardioides</taxon>
    </lineage>
</organism>
<dbReference type="GO" id="GO:0004016">
    <property type="term" value="F:adenylate cyclase activity"/>
    <property type="evidence" value="ECO:0007669"/>
    <property type="project" value="UniProtKB-ARBA"/>
</dbReference>